<evidence type="ECO:0000313" key="3">
    <source>
        <dbReference type="Proteomes" id="UP000467840"/>
    </source>
</evidence>
<gene>
    <name evidence="2" type="ORF">GH714_040963</name>
</gene>
<name>A0A6A6MKL4_HEVBR</name>
<evidence type="ECO:0000256" key="1">
    <source>
        <dbReference type="SAM" id="MobiDB-lite"/>
    </source>
</evidence>
<sequence length="303" mass="34447">MDFWRKARSIAEDATKSSQELTKDAAKRSQELTTGDYNRFIQVIRHLIRDAKRLKEITAEKSKRAYQIKTQVIKRADQIKSLPEGITPSSLLARTVPAVESQLDDKEKSSRDDSEMSDVPMVSNMRQDLTQWQESMPTSFYQVSTVKKPAEQVKDNEVEEPPKATVTSKPEMKKSNYQSKTSALSFAELDLDAFLLGGDSDGEFCRQELTDTLCSNDLHGLTDDGDGAFDDDFDKEVDSSRKFCIDTLTKWLSENLLSKVRPRRNPMRPTAEKEHQLPEAHQGAYRREAHRGAPKKLRCSIKV</sequence>
<feature type="region of interest" description="Disordered" evidence="1">
    <location>
        <begin position="99"/>
        <end position="118"/>
    </location>
</feature>
<evidence type="ECO:0000313" key="2">
    <source>
        <dbReference type="EMBL" id="KAF2312903.1"/>
    </source>
</evidence>
<protein>
    <submittedName>
        <fullName evidence="2">Uncharacterized protein</fullName>
    </submittedName>
</protein>
<feature type="compositionally biased region" description="Basic and acidic residues" evidence="1">
    <location>
        <begin position="103"/>
        <end position="114"/>
    </location>
</feature>
<accession>A0A6A6MKL4</accession>
<feature type="region of interest" description="Disordered" evidence="1">
    <location>
        <begin position="150"/>
        <end position="176"/>
    </location>
</feature>
<comment type="caution">
    <text evidence="2">The sequence shown here is derived from an EMBL/GenBank/DDBJ whole genome shotgun (WGS) entry which is preliminary data.</text>
</comment>
<organism evidence="2 3">
    <name type="scientific">Hevea brasiliensis</name>
    <name type="common">Para rubber tree</name>
    <name type="synonym">Siphonia brasiliensis</name>
    <dbReference type="NCBI Taxonomy" id="3981"/>
    <lineage>
        <taxon>Eukaryota</taxon>
        <taxon>Viridiplantae</taxon>
        <taxon>Streptophyta</taxon>
        <taxon>Embryophyta</taxon>
        <taxon>Tracheophyta</taxon>
        <taxon>Spermatophyta</taxon>
        <taxon>Magnoliopsida</taxon>
        <taxon>eudicotyledons</taxon>
        <taxon>Gunneridae</taxon>
        <taxon>Pentapetalae</taxon>
        <taxon>rosids</taxon>
        <taxon>fabids</taxon>
        <taxon>Malpighiales</taxon>
        <taxon>Euphorbiaceae</taxon>
        <taxon>Crotonoideae</taxon>
        <taxon>Micrandreae</taxon>
        <taxon>Hevea</taxon>
    </lineage>
</organism>
<dbReference type="Proteomes" id="UP000467840">
    <property type="component" value="Chromosome 14"/>
</dbReference>
<feature type="compositionally biased region" description="Basic and acidic residues" evidence="1">
    <location>
        <begin position="150"/>
        <end position="162"/>
    </location>
</feature>
<dbReference type="AlphaFoldDB" id="A0A6A6MKL4"/>
<keyword evidence="3" id="KW-1185">Reference proteome</keyword>
<dbReference type="EMBL" id="JAAGAX010000006">
    <property type="protein sequence ID" value="KAF2312903.1"/>
    <property type="molecule type" value="Genomic_DNA"/>
</dbReference>
<reference evidence="2 3" key="1">
    <citation type="journal article" date="2020" name="Mol. Plant">
        <title>The Chromosome-Based Rubber Tree Genome Provides New Insights into Spurge Genome Evolution and Rubber Biosynthesis.</title>
        <authorList>
            <person name="Liu J."/>
            <person name="Shi C."/>
            <person name="Shi C.C."/>
            <person name="Li W."/>
            <person name="Zhang Q.J."/>
            <person name="Zhang Y."/>
            <person name="Li K."/>
            <person name="Lu H.F."/>
            <person name="Shi C."/>
            <person name="Zhu S.T."/>
            <person name="Xiao Z.Y."/>
            <person name="Nan H."/>
            <person name="Yue Y."/>
            <person name="Zhu X.G."/>
            <person name="Wu Y."/>
            <person name="Hong X.N."/>
            <person name="Fan G.Y."/>
            <person name="Tong Y."/>
            <person name="Zhang D."/>
            <person name="Mao C.L."/>
            <person name="Liu Y.L."/>
            <person name="Hao S.J."/>
            <person name="Liu W.Q."/>
            <person name="Lv M.Q."/>
            <person name="Zhang H.B."/>
            <person name="Liu Y."/>
            <person name="Hu-Tang G.R."/>
            <person name="Wang J.P."/>
            <person name="Wang J.H."/>
            <person name="Sun Y.H."/>
            <person name="Ni S.B."/>
            <person name="Chen W.B."/>
            <person name="Zhang X.C."/>
            <person name="Jiao Y.N."/>
            <person name="Eichler E.E."/>
            <person name="Li G.H."/>
            <person name="Liu X."/>
            <person name="Gao L.Z."/>
        </authorList>
    </citation>
    <scope>NUCLEOTIDE SEQUENCE [LARGE SCALE GENOMIC DNA]</scope>
    <source>
        <strain evidence="3">cv. GT1</strain>
        <tissue evidence="2">Leaf</tissue>
    </source>
</reference>
<proteinExistence type="predicted"/>
<feature type="region of interest" description="Disordered" evidence="1">
    <location>
        <begin position="265"/>
        <end position="295"/>
    </location>
</feature>